<dbReference type="EMBL" id="SSOB01000006">
    <property type="protein sequence ID" value="THF82632.1"/>
    <property type="molecule type" value="Genomic_DNA"/>
</dbReference>
<reference evidence="1 2" key="1">
    <citation type="submission" date="2019-04" db="EMBL/GenBank/DDBJ databases">
        <title>Cohnella sp. nov. isolated from preserved vegetables.</title>
        <authorList>
            <person name="Lin S.-Y."/>
            <person name="Hung M.-H."/>
            <person name="Young C.-C."/>
        </authorList>
    </citation>
    <scope>NUCLEOTIDE SEQUENCE [LARGE SCALE GENOMIC DNA]</scope>
    <source>
        <strain evidence="1 2">CC-MHH1044</strain>
    </source>
</reference>
<accession>A0A4S4C4X2</accession>
<dbReference type="GO" id="GO:0008168">
    <property type="term" value="F:methyltransferase activity"/>
    <property type="evidence" value="ECO:0007669"/>
    <property type="project" value="UniProtKB-KW"/>
</dbReference>
<keyword evidence="1" id="KW-0489">Methyltransferase</keyword>
<keyword evidence="2" id="KW-1185">Reference proteome</keyword>
<protein>
    <submittedName>
        <fullName evidence="1">O-methyltransferase</fullName>
    </submittedName>
</protein>
<dbReference type="AlphaFoldDB" id="A0A4S4C4X2"/>
<comment type="caution">
    <text evidence="1">The sequence shown here is derived from an EMBL/GenBank/DDBJ whole genome shotgun (WGS) entry which is preliminary data.</text>
</comment>
<evidence type="ECO:0000313" key="1">
    <source>
        <dbReference type="EMBL" id="THF82632.1"/>
    </source>
</evidence>
<sequence>MMSQEMVPLARQVDVALRKLEDELRGLSAGTIVLQIRNDVIGKFGIRHLPLDCEERAATGEKQPGMTSAQVDSLRRMAVEALTHKKSWTHGEIAYDFVLRQGKVYVSVQFESNYNMANLLFRLHPKQRDRRDAVND</sequence>
<dbReference type="Proteomes" id="UP000310636">
    <property type="component" value="Unassembled WGS sequence"/>
</dbReference>
<name>A0A4S4C4X2_9BACL</name>
<gene>
    <name evidence="1" type="ORF">E6C55_06035</name>
</gene>
<evidence type="ECO:0000313" key="2">
    <source>
        <dbReference type="Proteomes" id="UP000310636"/>
    </source>
</evidence>
<organism evidence="1 2">
    <name type="scientific">Cohnella fermenti</name>
    <dbReference type="NCBI Taxonomy" id="2565925"/>
    <lineage>
        <taxon>Bacteria</taxon>
        <taxon>Bacillati</taxon>
        <taxon>Bacillota</taxon>
        <taxon>Bacilli</taxon>
        <taxon>Bacillales</taxon>
        <taxon>Paenibacillaceae</taxon>
        <taxon>Cohnella</taxon>
    </lineage>
</organism>
<keyword evidence="1" id="KW-0808">Transferase</keyword>
<dbReference type="OrthoDB" id="2649617at2"/>
<dbReference type="GO" id="GO:0032259">
    <property type="term" value="P:methylation"/>
    <property type="evidence" value="ECO:0007669"/>
    <property type="project" value="UniProtKB-KW"/>
</dbReference>
<proteinExistence type="predicted"/>